<sequence>MHTNQSMKEKTFRIIAFLFGLTTLAAQFVIMMKGAEGTEIITRVVRFFSFMTILTNILVALAYILPLSSPSSKTGKFFAKPDTQSAILVYISIVSLGYHFLLAKIWNPQGLQYWVDKSLHYAVPAIYLLFYLLFVKKGTLAYNNIYKWLLYPFMYLVYAITRGLITNDYPYPFLDFSKHDASRVFTIITVLFIGYIAVSLLIVLYDRVYRKKI</sequence>
<dbReference type="EMBL" id="CP042435">
    <property type="protein sequence ID" value="QEC66119.1"/>
    <property type="molecule type" value="Genomic_DNA"/>
</dbReference>
<dbReference type="KEGG" id="pgin:FRZ67_01915"/>
<feature type="transmembrane region" description="Helical" evidence="1">
    <location>
        <begin position="148"/>
        <end position="165"/>
    </location>
</feature>
<dbReference type="Proteomes" id="UP000321533">
    <property type="component" value="Chromosome"/>
</dbReference>
<evidence type="ECO:0000313" key="2">
    <source>
        <dbReference type="EMBL" id="QEC66119.1"/>
    </source>
</evidence>
<feature type="transmembrane region" description="Helical" evidence="1">
    <location>
        <begin position="12"/>
        <end position="32"/>
    </location>
</feature>
<feature type="transmembrane region" description="Helical" evidence="1">
    <location>
        <begin position="185"/>
        <end position="205"/>
    </location>
</feature>
<dbReference type="AlphaFoldDB" id="A0A5B8V4K3"/>
<reference evidence="2 3" key="1">
    <citation type="journal article" date="2016" name="Int. J. Syst. Evol. Microbiol.">
        <title>Panacibacter ginsenosidivorans gen. nov., sp. nov., with ginsenoside converting activity isolated from soil of a ginseng field.</title>
        <authorList>
            <person name="Siddiqi M.Z."/>
            <person name="Muhammad Shafi S."/>
            <person name="Choi K.D."/>
            <person name="Im W.T."/>
        </authorList>
    </citation>
    <scope>NUCLEOTIDE SEQUENCE [LARGE SCALE GENOMIC DNA]</scope>
    <source>
        <strain evidence="2 3">Gsoil1550</strain>
    </source>
</reference>
<protein>
    <recommendedName>
        <fullName evidence="4">Pr6Pr family membrane protein</fullName>
    </recommendedName>
</protein>
<organism evidence="2 3">
    <name type="scientific">Panacibacter ginsenosidivorans</name>
    <dbReference type="NCBI Taxonomy" id="1813871"/>
    <lineage>
        <taxon>Bacteria</taxon>
        <taxon>Pseudomonadati</taxon>
        <taxon>Bacteroidota</taxon>
        <taxon>Chitinophagia</taxon>
        <taxon>Chitinophagales</taxon>
        <taxon>Chitinophagaceae</taxon>
        <taxon>Panacibacter</taxon>
    </lineage>
</organism>
<proteinExistence type="predicted"/>
<gene>
    <name evidence="2" type="ORF">FRZ67_01915</name>
</gene>
<keyword evidence="3" id="KW-1185">Reference proteome</keyword>
<feature type="transmembrane region" description="Helical" evidence="1">
    <location>
        <begin position="86"/>
        <end position="106"/>
    </location>
</feature>
<dbReference type="InterPro" id="IPR049713">
    <property type="entry name" value="Pr6Pr-like"/>
</dbReference>
<accession>A0A5B8V4K3</accession>
<keyword evidence="1" id="KW-0812">Transmembrane</keyword>
<evidence type="ECO:0008006" key="4">
    <source>
        <dbReference type="Google" id="ProtNLM"/>
    </source>
</evidence>
<dbReference type="RefSeq" id="WP_147187919.1">
    <property type="nucleotide sequence ID" value="NZ_CP042435.1"/>
</dbReference>
<dbReference type="OrthoDB" id="9809977at2"/>
<feature type="transmembrane region" description="Helical" evidence="1">
    <location>
        <begin position="44"/>
        <end position="65"/>
    </location>
</feature>
<dbReference type="NCBIfam" id="NF038065">
    <property type="entry name" value="Pr6Pr"/>
    <property type="match status" value="1"/>
</dbReference>
<name>A0A5B8V4K3_9BACT</name>
<feature type="transmembrane region" description="Helical" evidence="1">
    <location>
        <begin position="118"/>
        <end position="136"/>
    </location>
</feature>
<evidence type="ECO:0000256" key="1">
    <source>
        <dbReference type="SAM" id="Phobius"/>
    </source>
</evidence>
<keyword evidence="1" id="KW-1133">Transmembrane helix</keyword>
<keyword evidence="1" id="KW-0472">Membrane</keyword>
<evidence type="ECO:0000313" key="3">
    <source>
        <dbReference type="Proteomes" id="UP000321533"/>
    </source>
</evidence>